<dbReference type="GO" id="GO:0022857">
    <property type="term" value="F:transmembrane transporter activity"/>
    <property type="evidence" value="ECO:0007669"/>
    <property type="project" value="InterPro"/>
</dbReference>
<evidence type="ECO:0000256" key="4">
    <source>
        <dbReference type="ARBA" id="ARBA00022475"/>
    </source>
</evidence>
<evidence type="ECO:0000313" key="10">
    <source>
        <dbReference type="EMBL" id="MBB3049512.1"/>
    </source>
</evidence>
<evidence type="ECO:0000256" key="7">
    <source>
        <dbReference type="ARBA" id="ARBA00023136"/>
    </source>
</evidence>
<dbReference type="InterPro" id="IPR018093">
    <property type="entry name" value="BCCT_CS"/>
</dbReference>
<dbReference type="RefSeq" id="WP_183647119.1">
    <property type="nucleotide sequence ID" value="NZ_JACHWU010000001.1"/>
</dbReference>
<name>A0A839RWL6_9PSEU</name>
<feature type="transmembrane region" description="Helical" evidence="9">
    <location>
        <begin position="234"/>
        <end position="254"/>
    </location>
</feature>
<evidence type="ECO:0000256" key="2">
    <source>
        <dbReference type="ARBA" id="ARBA00005658"/>
    </source>
</evidence>
<feature type="transmembrane region" description="Helical" evidence="9">
    <location>
        <begin position="95"/>
        <end position="112"/>
    </location>
</feature>
<feature type="compositionally biased region" description="Polar residues" evidence="8">
    <location>
        <begin position="23"/>
        <end position="34"/>
    </location>
</feature>
<keyword evidence="3" id="KW-0813">Transport</keyword>
<keyword evidence="4" id="KW-1003">Cell membrane</keyword>
<proteinExistence type="inferred from homology"/>
<dbReference type="Pfam" id="PF02028">
    <property type="entry name" value="BCCT"/>
    <property type="match status" value="1"/>
</dbReference>
<dbReference type="NCBIfam" id="TIGR00842">
    <property type="entry name" value="bcct"/>
    <property type="match status" value="1"/>
</dbReference>
<feature type="compositionally biased region" description="Gly residues" evidence="8">
    <location>
        <begin position="618"/>
        <end position="664"/>
    </location>
</feature>
<evidence type="ECO:0000256" key="5">
    <source>
        <dbReference type="ARBA" id="ARBA00022692"/>
    </source>
</evidence>
<keyword evidence="7 9" id="KW-0472">Membrane</keyword>
<feature type="transmembrane region" description="Helical" evidence="9">
    <location>
        <begin position="274"/>
        <end position="295"/>
    </location>
</feature>
<organism evidence="10 11">
    <name type="scientific">Prauserella isguenensis</name>
    <dbReference type="NCBI Taxonomy" id="1470180"/>
    <lineage>
        <taxon>Bacteria</taxon>
        <taxon>Bacillati</taxon>
        <taxon>Actinomycetota</taxon>
        <taxon>Actinomycetes</taxon>
        <taxon>Pseudonocardiales</taxon>
        <taxon>Pseudonocardiaceae</taxon>
        <taxon>Prauserella</taxon>
    </lineage>
</organism>
<feature type="transmembrane region" description="Helical" evidence="9">
    <location>
        <begin position="189"/>
        <end position="206"/>
    </location>
</feature>
<feature type="transmembrane region" description="Helical" evidence="9">
    <location>
        <begin position="307"/>
        <end position="327"/>
    </location>
</feature>
<feature type="transmembrane region" description="Helical" evidence="9">
    <location>
        <begin position="516"/>
        <end position="540"/>
    </location>
</feature>
<evidence type="ECO:0000256" key="3">
    <source>
        <dbReference type="ARBA" id="ARBA00022448"/>
    </source>
</evidence>
<evidence type="ECO:0000256" key="9">
    <source>
        <dbReference type="SAM" id="Phobius"/>
    </source>
</evidence>
<evidence type="ECO:0000313" key="11">
    <source>
        <dbReference type="Proteomes" id="UP000550714"/>
    </source>
</evidence>
<comment type="subcellular location">
    <subcellularLocation>
        <location evidence="1">Cell membrane</location>
        <topology evidence="1">Multi-pass membrane protein</topology>
    </subcellularLocation>
</comment>
<protein>
    <submittedName>
        <fullName evidence="10">Choline/glycine/proline betaine transport protein</fullName>
    </submittedName>
</protein>
<sequence length="664" mass="69487">MSESNSGDRAPSGEEAALPGNAAEQSITQSDTTDAQIERQLRSHGVRLGRGGIAPSVFWPSLIVVAAIALFSIIVPETAGGLWNSVQGGIVSGFGWFYTLAIAGFVLFAIFLGASRFGDITLGKDGEEPEFGLFSWFTMLFAAGMGIGLVFFGVGEPLTFFSDPKPGVDGGSAERASQAMAQTFLHWGFHPWAVYVIVGLSLAYAIHRKGRPVSIRWALEPLLGEKVKGWAGDVIDVLAIVGTLFGVATSLGLGVTQVATGLSEIGVVDQADNLLLVALIVGITLIAIVSVVSGVGRGIRWLSNFNLSLAGVFLLAVLLLGPTLFLARDFVQSLGSYLANVLPMTFDAFAYAGQEGIDWAGSWTIFYWGWWIAWAPFVGVFIARISRGRTVREFVAGALLVPTIVGFLWFTIMGGTAIDRQQRQGDLVPEDGVVAEEALFDTLRGLPLGMILSVIAIILVVIFFVTSSDSGSLVVDMLASGGHPDPPTWSRVLWASLEGLVAIGLLLAGGDEGLSALQAGAVSTGLPFAVVLVAMAVALYKALNAEHREIVKVNRRLYRRELAGELSQDFDRHFGEQVDQRIDYALSTTTGIWSRADKRTPISTLSRARRRGRQRSSGSGGGGDGQSGGGPPGGAPPGGGGSAGGPAGGSGQSGGGPPGGAAPD</sequence>
<dbReference type="GO" id="GO:0005886">
    <property type="term" value="C:plasma membrane"/>
    <property type="evidence" value="ECO:0007669"/>
    <property type="project" value="UniProtKB-SubCell"/>
</dbReference>
<dbReference type="InterPro" id="IPR000060">
    <property type="entry name" value="BCCT_transptr"/>
</dbReference>
<feature type="transmembrane region" description="Helical" evidence="9">
    <location>
        <begin position="488"/>
        <end position="510"/>
    </location>
</feature>
<comment type="caution">
    <text evidence="10">The sequence shown here is derived from an EMBL/GenBank/DDBJ whole genome shotgun (WGS) entry which is preliminary data.</text>
</comment>
<feature type="transmembrane region" description="Helical" evidence="9">
    <location>
        <begin position="446"/>
        <end position="467"/>
    </location>
</feature>
<keyword evidence="5 9" id="KW-0812">Transmembrane</keyword>
<dbReference type="Proteomes" id="UP000550714">
    <property type="component" value="Unassembled WGS sequence"/>
</dbReference>
<evidence type="ECO:0000256" key="1">
    <source>
        <dbReference type="ARBA" id="ARBA00004651"/>
    </source>
</evidence>
<feature type="region of interest" description="Disordered" evidence="8">
    <location>
        <begin position="597"/>
        <end position="664"/>
    </location>
</feature>
<keyword evidence="6 9" id="KW-1133">Transmembrane helix</keyword>
<feature type="transmembrane region" description="Helical" evidence="9">
    <location>
        <begin position="57"/>
        <end position="75"/>
    </location>
</feature>
<comment type="similarity">
    <text evidence="2">Belongs to the BCCT transporter (TC 2.A.15) family.</text>
</comment>
<reference evidence="10 11" key="1">
    <citation type="submission" date="2020-08" db="EMBL/GenBank/DDBJ databases">
        <title>Genomic Encyclopedia of Type Strains, Phase III (KMG-III): the genomes of soil and plant-associated and newly described type strains.</title>
        <authorList>
            <person name="Whitman W."/>
        </authorList>
    </citation>
    <scope>NUCLEOTIDE SEQUENCE [LARGE SCALE GENOMIC DNA]</scope>
    <source>
        <strain evidence="10 11">CECT 8577</strain>
    </source>
</reference>
<dbReference type="EMBL" id="JACHWU010000001">
    <property type="protein sequence ID" value="MBB3049512.1"/>
    <property type="molecule type" value="Genomic_DNA"/>
</dbReference>
<dbReference type="PANTHER" id="PTHR30047">
    <property type="entry name" value="HIGH-AFFINITY CHOLINE TRANSPORT PROTEIN-RELATED"/>
    <property type="match status" value="1"/>
</dbReference>
<dbReference type="PROSITE" id="PS01303">
    <property type="entry name" value="BCCT"/>
    <property type="match status" value="1"/>
</dbReference>
<gene>
    <name evidence="10" type="ORF">FHS23_000507</name>
</gene>
<feature type="transmembrane region" description="Helical" evidence="9">
    <location>
        <begin position="133"/>
        <end position="154"/>
    </location>
</feature>
<feature type="transmembrane region" description="Helical" evidence="9">
    <location>
        <begin position="365"/>
        <end position="383"/>
    </location>
</feature>
<evidence type="ECO:0000256" key="6">
    <source>
        <dbReference type="ARBA" id="ARBA00022989"/>
    </source>
</evidence>
<dbReference type="PANTHER" id="PTHR30047:SF7">
    <property type="entry name" value="HIGH-AFFINITY CHOLINE TRANSPORT PROTEIN"/>
    <property type="match status" value="1"/>
</dbReference>
<feature type="region of interest" description="Disordered" evidence="8">
    <location>
        <begin position="1"/>
        <end position="34"/>
    </location>
</feature>
<feature type="transmembrane region" description="Helical" evidence="9">
    <location>
        <begin position="395"/>
        <end position="418"/>
    </location>
</feature>
<dbReference type="AlphaFoldDB" id="A0A839RWL6"/>
<keyword evidence="11" id="KW-1185">Reference proteome</keyword>
<evidence type="ECO:0000256" key="8">
    <source>
        <dbReference type="SAM" id="MobiDB-lite"/>
    </source>
</evidence>
<accession>A0A839RWL6</accession>